<gene>
    <name evidence="1" type="ORF">KFK09_000509</name>
</gene>
<comment type="caution">
    <text evidence="1">The sequence shown here is derived from an EMBL/GenBank/DDBJ whole genome shotgun (WGS) entry which is preliminary data.</text>
</comment>
<reference evidence="1" key="1">
    <citation type="journal article" date="2022" name="Front. Genet.">
        <title>Chromosome-Scale Assembly of the Dendrobium nobile Genome Provides Insights Into the Molecular Mechanism of the Biosynthesis of the Medicinal Active Ingredient of Dendrobium.</title>
        <authorList>
            <person name="Xu Q."/>
            <person name="Niu S.-C."/>
            <person name="Li K.-L."/>
            <person name="Zheng P.-J."/>
            <person name="Zhang X.-J."/>
            <person name="Jia Y."/>
            <person name="Liu Y."/>
            <person name="Niu Y.-X."/>
            <person name="Yu L.-H."/>
            <person name="Chen D.-F."/>
            <person name="Zhang G.-Q."/>
        </authorList>
    </citation>
    <scope>NUCLEOTIDE SEQUENCE</scope>
    <source>
        <tissue evidence="1">Leaf</tissue>
    </source>
</reference>
<evidence type="ECO:0000313" key="2">
    <source>
        <dbReference type="Proteomes" id="UP000829196"/>
    </source>
</evidence>
<accession>A0A8T3CF15</accession>
<dbReference type="Proteomes" id="UP000829196">
    <property type="component" value="Unassembled WGS sequence"/>
</dbReference>
<dbReference type="Pfam" id="PF03004">
    <property type="entry name" value="Transposase_24"/>
    <property type="match status" value="1"/>
</dbReference>
<dbReference type="InterPro" id="IPR004252">
    <property type="entry name" value="Probable_transposase_24"/>
</dbReference>
<dbReference type="AlphaFoldDB" id="A0A8T3CF15"/>
<name>A0A8T3CF15_DENNO</name>
<sequence length="119" mass="13562">MIKSKKVLRSVARLACETCLLILERQASDHSGLVRKKVLGREPTHVELHSHTHKRQEDQQWADKRVRKAYEEYTRLRESQATAREGSSAGSVEYSDYRTWQQAVGGMFPAELSPVGLPN</sequence>
<keyword evidence="2" id="KW-1185">Reference proteome</keyword>
<dbReference type="OrthoDB" id="10392945at2759"/>
<protein>
    <submittedName>
        <fullName evidence="1">Uncharacterized protein</fullName>
    </submittedName>
</protein>
<dbReference type="EMBL" id="JAGYWB010000001">
    <property type="protein sequence ID" value="KAI0530960.1"/>
    <property type="molecule type" value="Genomic_DNA"/>
</dbReference>
<proteinExistence type="predicted"/>
<organism evidence="1 2">
    <name type="scientific">Dendrobium nobile</name>
    <name type="common">Orchid</name>
    <dbReference type="NCBI Taxonomy" id="94219"/>
    <lineage>
        <taxon>Eukaryota</taxon>
        <taxon>Viridiplantae</taxon>
        <taxon>Streptophyta</taxon>
        <taxon>Embryophyta</taxon>
        <taxon>Tracheophyta</taxon>
        <taxon>Spermatophyta</taxon>
        <taxon>Magnoliopsida</taxon>
        <taxon>Liliopsida</taxon>
        <taxon>Asparagales</taxon>
        <taxon>Orchidaceae</taxon>
        <taxon>Epidendroideae</taxon>
        <taxon>Malaxideae</taxon>
        <taxon>Dendrobiinae</taxon>
        <taxon>Dendrobium</taxon>
    </lineage>
</organism>
<evidence type="ECO:0000313" key="1">
    <source>
        <dbReference type="EMBL" id="KAI0530960.1"/>
    </source>
</evidence>
<dbReference type="SMR" id="A0A8T3CF15"/>